<dbReference type="EMBL" id="BBNO01000003">
    <property type="protein sequence ID" value="GAO08015.1"/>
    <property type="molecule type" value="Genomic_DNA"/>
</dbReference>
<dbReference type="OrthoDB" id="4454357at2"/>
<keyword evidence="2" id="KW-1185">Reference proteome</keyword>
<name>A0A0P4R4M8_9ACTN</name>
<reference evidence="1 2" key="2">
    <citation type="journal article" date="2015" name="Stand. Genomic Sci.">
        <title>Draft genome sequence of marine-derived Streptomyces sp. TP-A0598, a producer of anti-MRSA antibiotic lydicamycins.</title>
        <authorList>
            <person name="Komaki H."/>
            <person name="Ichikawa N."/>
            <person name="Hosoyama A."/>
            <person name="Fujita N."/>
            <person name="Igarashi Y."/>
        </authorList>
    </citation>
    <scope>NUCLEOTIDE SEQUENCE [LARGE SCALE GENOMIC DNA]</scope>
    <source>
        <strain evidence="1 2">NBRC 110027</strain>
    </source>
</reference>
<gene>
    <name evidence="1" type="ORF">TPA0598_03_04760</name>
</gene>
<comment type="caution">
    <text evidence="1">The sequence shown here is derived from an EMBL/GenBank/DDBJ whole genome shotgun (WGS) entry which is preliminary data.</text>
</comment>
<accession>A0A0P4R4M8</accession>
<sequence length="131" mass="14478">MSGSLPASDRVLTIRRAESMAYQDDRDELALHEATTGEQIALFDLEEIAVDPDYDEFDDAYVLDSGHVLVTGKLKPQGRTPGICHWLFKAATLQPLGRLRYPVPVSEDVTPLGDGAWLTRHGGQLHHWALG</sequence>
<reference evidence="2" key="1">
    <citation type="submission" date="2014-09" db="EMBL/GenBank/DDBJ databases">
        <title>Whole genome shotgun sequence of Streptomyces sp. NBRC 110027.</title>
        <authorList>
            <person name="Komaki H."/>
            <person name="Ichikawa N."/>
            <person name="Katano-Makiyama Y."/>
            <person name="Hosoyama A."/>
            <person name="Hashimoto M."/>
            <person name="Uohara A."/>
            <person name="Kitahashi Y."/>
            <person name="Ohji S."/>
            <person name="Kimura A."/>
            <person name="Yamazoe A."/>
            <person name="Igarashi Y."/>
            <person name="Fujita N."/>
        </authorList>
    </citation>
    <scope>NUCLEOTIDE SEQUENCE [LARGE SCALE GENOMIC DNA]</scope>
    <source>
        <strain evidence="2">NBRC 110027</strain>
    </source>
</reference>
<evidence type="ECO:0000313" key="1">
    <source>
        <dbReference type="EMBL" id="GAO08015.1"/>
    </source>
</evidence>
<dbReference type="AlphaFoldDB" id="A0A0P4R4M8"/>
<organism evidence="1 2">
    <name type="scientific">Streptomyces lydicamycinicus</name>
    <dbReference type="NCBI Taxonomy" id="1546107"/>
    <lineage>
        <taxon>Bacteria</taxon>
        <taxon>Bacillati</taxon>
        <taxon>Actinomycetota</taxon>
        <taxon>Actinomycetes</taxon>
        <taxon>Kitasatosporales</taxon>
        <taxon>Streptomycetaceae</taxon>
        <taxon>Streptomyces</taxon>
    </lineage>
</organism>
<protein>
    <submittedName>
        <fullName evidence="1">Uncharacterized protein</fullName>
    </submittedName>
</protein>
<proteinExistence type="predicted"/>
<evidence type="ECO:0000313" key="2">
    <source>
        <dbReference type="Proteomes" id="UP000048965"/>
    </source>
</evidence>
<dbReference type="Proteomes" id="UP000048965">
    <property type="component" value="Unassembled WGS sequence"/>
</dbReference>